<evidence type="ECO:0000256" key="3">
    <source>
        <dbReference type="ARBA" id="ARBA00022490"/>
    </source>
</evidence>
<dbReference type="GO" id="GO:0003681">
    <property type="term" value="F:bent DNA binding"/>
    <property type="evidence" value="ECO:0007669"/>
    <property type="project" value="TreeGrafter"/>
</dbReference>
<dbReference type="InterPro" id="IPR027444">
    <property type="entry name" value="H-NS_C_dom"/>
</dbReference>
<dbReference type="GO" id="GO:0000976">
    <property type="term" value="F:transcription cis-regulatory region binding"/>
    <property type="evidence" value="ECO:0007669"/>
    <property type="project" value="TreeGrafter"/>
</dbReference>
<feature type="domain" description="DNA-binding protein H-NS-like C-terminal" evidence="6">
    <location>
        <begin position="74"/>
        <end position="119"/>
    </location>
</feature>
<organism evidence="7 8">
    <name type="scientific">Yoonia vestfoldensis SKA53</name>
    <dbReference type="NCBI Taxonomy" id="314232"/>
    <lineage>
        <taxon>Bacteria</taxon>
        <taxon>Pseudomonadati</taxon>
        <taxon>Pseudomonadota</taxon>
        <taxon>Alphaproteobacteria</taxon>
        <taxon>Rhodobacterales</taxon>
        <taxon>Paracoccaceae</taxon>
        <taxon>Yoonia</taxon>
    </lineage>
</organism>
<dbReference type="HOGENOM" id="CLU_117503_1_2_5"/>
<dbReference type="AlphaFoldDB" id="A3V571"/>
<evidence type="ECO:0000259" key="6">
    <source>
        <dbReference type="SMART" id="SM00528"/>
    </source>
</evidence>
<gene>
    <name evidence="7" type="ORF">SKA53_14616</name>
</gene>
<name>A3V571_9RHOB</name>
<dbReference type="SUPFAM" id="SSF81273">
    <property type="entry name" value="H-NS histone-like proteins"/>
    <property type="match status" value="1"/>
</dbReference>
<dbReference type="GO" id="GO:0009295">
    <property type="term" value="C:nucleoid"/>
    <property type="evidence" value="ECO:0007669"/>
    <property type="project" value="UniProtKB-SubCell"/>
</dbReference>
<feature type="region of interest" description="Disordered" evidence="5">
    <location>
        <begin position="65"/>
        <end position="119"/>
    </location>
</feature>
<comment type="similarity">
    <text evidence="2">Belongs to the histone-like protein H-NS family.</text>
</comment>
<dbReference type="eggNOG" id="COG2916">
    <property type="taxonomic scope" value="Bacteria"/>
</dbReference>
<dbReference type="GO" id="GO:0003680">
    <property type="term" value="F:minor groove of adenine-thymine-rich DNA binding"/>
    <property type="evidence" value="ECO:0007669"/>
    <property type="project" value="TreeGrafter"/>
</dbReference>
<comment type="subcellular location">
    <subcellularLocation>
        <location evidence="1">Cytoplasm</location>
        <location evidence="1">Nucleoid</location>
    </subcellularLocation>
</comment>
<dbReference type="EMBL" id="AAMS01000004">
    <property type="protein sequence ID" value="EAQ06789.1"/>
    <property type="molecule type" value="Genomic_DNA"/>
</dbReference>
<dbReference type="Gene3D" id="4.10.430.10">
    <property type="entry name" value="Histone-like protein H-NS, C-terminal domain"/>
    <property type="match status" value="1"/>
</dbReference>
<comment type="caution">
    <text evidence="7">The sequence shown here is derived from an EMBL/GenBank/DDBJ whole genome shotgun (WGS) entry which is preliminary data.</text>
</comment>
<dbReference type="GO" id="GO:0032993">
    <property type="term" value="C:protein-DNA complex"/>
    <property type="evidence" value="ECO:0007669"/>
    <property type="project" value="TreeGrafter"/>
</dbReference>
<dbReference type="SMART" id="SM00528">
    <property type="entry name" value="HNS"/>
    <property type="match status" value="1"/>
</dbReference>
<evidence type="ECO:0000256" key="4">
    <source>
        <dbReference type="ARBA" id="ARBA00023125"/>
    </source>
</evidence>
<dbReference type="InterPro" id="IPR037150">
    <property type="entry name" value="H-NS_C_dom_sf"/>
</dbReference>
<evidence type="ECO:0000256" key="2">
    <source>
        <dbReference type="ARBA" id="ARBA00010610"/>
    </source>
</evidence>
<evidence type="ECO:0000313" key="7">
    <source>
        <dbReference type="EMBL" id="EAQ06789.1"/>
    </source>
</evidence>
<keyword evidence="4 7" id="KW-0238">DNA-binding</keyword>
<accession>A3V571</accession>
<dbReference type="GO" id="GO:0001217">
    <property type="term" value="F:DNA-binding transcription repressor activity"/>
    <property type="evidence" value="ECO:0007669"/>
    <property type="project" value="TreeGrafter"/>
</dbReference>
<reference evidence="7 8" key="1">
    <citation type="submission" date="2006-01" db="EMBL/GenBank/DDBJ databases">
        <authorList>
            <person name="Hagstrom A."/>
            <person name="Ferriera S."/>
            <person name="Johnson J."/>
            <person name="Kravitz S."/>
            <person name="Halpern A."/>
            <person name="Remington K."/>
            <person name="Beeson K."/>
            <person name="Tran B."/>
            <person name="Rogers Y.-H."/>
            <person name="Friedman R."/>
            <person name="Venter J.C."/>
        </authorList>
    </citation>
    <scope>NUCLEOTIDE SEQUENCE [LARGE SCALE GENOMIC DNA]</scope>
    <source>
        <strain evidence="7 8">SKA53</strain>
    </source>
</reference>
<evidence type="ECO:0000256" key="1">
    <source>
        <dbReference type="ARBA" id="ARBA00004453"/>
    </source>
</evidence>
<dbReference type="Proteomes" id="UP000004507">
    <property type="component" value="Unassembled WGS sequence"/>
</dbReference>
<dbReference type="GO" id="GO:0005829">
    <property type="term" value="C:cytosol"/>
    <property type="evidence" value="ECO:0007669"/>
    <property type="project" value="TreeGrafter"/>
</dbReference>
<sequence length="119" mass="12874">MPIRHPNGFASMNKDLSSMTRSELETLKRQVEKAMVDVAEKDRKAALAAAEKAAADHGFSLAEITGMAPRKGKTGPKSSAPAKYRNPTDISQTWTGKGRQPAWFKDALSNGTSPEAMEI</sequence>
<dbReference type="PANTHER" id="PTHR38097">
    <property type="match status" value="1"/>
</dbReference>
<proteinExistence type="inferred from homology"/>
<keyword evidence="3" id="KW-0963">Cytoplasm</keyword>
<evidence type="ECO:0000313" key="8">
    <source>
        <dbReference type="Proteomes" id="UP000004507"/>
    </source>
</evidence>
<protein>
    <submittedName>
        <fullName evidence="7">DNA-binding protein, H-NS family</fullName>
    </submittedName>
</protein>
<dbReference type="PANTHER" id="PTHR38097:SF2">
    <property type="entry name" value="DNA-BINDING PROTEIN STPA"/>
    <property type="match status" value="1"/>
</dbReference>
<dbReference type="STRING" id="314232.SKA53_14616"/>
<dbReference type="Pfam" id="PF00816">
    <property type="entry name" value="Histone_HNS"/>
    <property type="match status" value="1"/>
</dbReference>
<keyword evidence="8" id="KW-1185">Reference proteome</keyword>
<evidence type="ECO:0000256" key="5">
    <source>
        <dbReference type="SAM" id="MobiDB-lite"/>
    </source>
</evidence>